<dbReference type="Gene3D" id="3.10.50.40">
    <property type="match status" value="1"/>
</dbReference>
<dbReference type="NCBIfam" id="NF008054">
    <property type="entry name" value="PRK10788.1"/>
    <property type="match status" value="1"/>
</dbReference>
<dbReference type="Proteomes" id="UP000001971">
    <property type="component" value="Chromosome"/>
</dbReference>
<evidence type="ECO:0000256" key="3">
    <source>
        <dbReference type="ARBA" id="ARBA00022519"/>
    </source>
</evidence>
<keyword evidence="7" id="KW-0143">Chaperone</keyword>
<evidence type="ECO:0000256" key="2">
    <source>
        <dbReference type="ARBA" id="ARBA00022475"/>
    </source>
</evidence>
<dbReference type="HOGENOM" id="CLU_023843_1_1_6"/>
<dbReference type="GO" id="GO:0005886">
    <property type="term" value="C:plasma membrane"/>
    <property type="evidence" value="ECO:0007669"/>
    <property type="project" value="UniProtKB-SubCell"/>
</dbReference>
<evidence type="ECO:0000313" key="14">
    <source>
        <dbReference type="EMBL" id="ABG14610.1"/>
    </source>
</evidence>
<reference evidence="14 15" key="1">
    <citation type="journal article" date="2006" name="J. Bacteriol.">
        <title>Complete genome sequence of Yersinia pestis strains Antiqua and Nepal516: evidence of gene reduction in an emerging pathogen.</title>
        <authorList>
            <person name="Chain P.S."/>
            <person name="Hu P."/>
            <person name="Malfatti S.A."/>
            <person name="Radnedge L."/>
            <person name="Larimer F."/>
            <person name="Vergez L.M."/>
            <person name="Worsham P."/>
            <person name="Chu M.C."/>
            <person name="Andersen G.L."/>
        </authorList>
    </citation>
    <scope>NUCLEOTIDE SEQUENCE [LARGE SCALE GENOMIC DNA]</scope>
    <source>
        <strain evidence="14 15">Antiqua</strain>
    </source>
</reference>
<keyword evidence="5 12" id="KW-1133">Transmembrane helix</keyword>
<keyword evidence="4 12" id="KW-0812">Transmembrane</keyword>
<dbReference type="PANTHER" id="PTHR47529:SF1">
    <property type="entry name" value="PERIPLASMIC CHAPERONE PPID"/>
    <property type="match status" value="1"/>
</dbReference>
<evidence type="ECO:0000256" key="4">
    <source>
        <dbReference type="ARBA" id="ARBA00022692"/>
    </source>
</evidence>
<dbReference type="PATRIC" id="fig|360102.15.peg.1317"/>
<dbReference type="InterPro" id="IPR052029">
    <property type="entry name" value="PpiD_chaperone"/>
</dbReference>
<dbReference type="KEGG" id="ypa:YPA_2648"/>
<dbReference type="PANTHER" id="PTHR47529">
    <property type="entry name" value="PEPTIDYL-PROLYL CIS-TRANS ISOMERASE D"/>
    <property type="match status" value="1"/>
</dbReference>
<dbReference type="SUPFAM" id="SSF109998">
    <property type="entry name" value="Triger factor/SurA peptide-binding domain-like"/>
    <property type="match status" value="1"/>
</dbReference>
<name>A0A0E1NQS6_YERPA</name>
<keyword evidence="6 12" id="KW-0472">Membrane</keyword>
<keyword evidence="11 14" id="KW-0413">Isomerase</keyword>
<dbReference type="PROSITE" id="PS50198">
    <property type="entry name" value="PPIC_PPIASE_2"/>
    <property type="match status" value="1"/>
</dbReference>
<evidence type="ECO:0000256" key="5">
    <source>
        <dbReference type="ARBA" id="ARBA00022989"/>
    </source>
</evidence>
<proteinExistence type="inferred from homology"/>
<keyword evidence="2" id="KW-1003">Cell membrane</keyword>
<evidence type="ECO:0000313" key="15">
    <source>
        <dbReference type="Proteomes" id="UP000001971"/>
    </source>
</evidence>
<evidence type="ECO:0000256" key="6">
    <source>
        <dbReference type="ARBA" id="ARBA00023136"/>
    </source>
</evidence>
<evidence type="ECO:0000256" key="8">
    <source>
        <dbReference type="ARBA" id="ARBA00038408"/>
    </source>
</evidence>
<evidence type="ECO:0000259" key="13">
    <source>
        <dbReference type="PROSITE" id="PS50198"/>
    </source>
</evidence>
<evidence type="ECO:0000256" key="10">
    <source>
        <dbReference type="ARBA" id="ARBA00042775"/>
    </source>
</evidence>
<comment type="similarity">
    <text evidence="8">Belongs to the PpiD chaperone family.</text>
</comment>
<evidence type="ECO:0000256" key="12">
    <source>
        <dbReference type="SAM" id="Phobius"/>
    </source>
</evidence>
<dbReference type="AlphaFoldDB" id="A0A0E1NQS6"/>
<feature type="domain" description="PpiC" evidence="13">
    <location>
        <begin position="268"/>
        <end position="357"/>
    </location>
</feature>
<dbReference type="GO" id="GO:0003755">
    <property type="term" value="F:peptidyl-prolyl cis-trans isomerase activity"/>
    <property type="evidence" value="ECO:0007669"/>
    <property type="project" value="UniProtKB-KW"/>
</dbReference>
<evidence type="ECO:0000256" key="11">
    <source>
        <dbReference type="PROSITE-ProRule" id="PRU00278"/>
    </source>
</evidence>
<dbReference type="GeneID" id="57975558"/>
<dbReference type="Pfam" id="PF13145">
    <property type="entry name" value="Rotamase_2"/>
    <property type="match status" value="1"/>
</dbReference>
<gene>
    <name evidence="14" type="ordered locus">YPA_2648</name>
</gene>
<organism evidence="14 15">
    <name type="scientific">Yersinia pestis bv. Antiqua (strain Antiqua)</name>
    <dbReference type="NCBI Taxonomy" id="360102"/>
    <lineage>
        <taxon>Bacteria</taxon>
        <taxon>Pseudomonadati</taxon>
        <taxon>Pseudomonadota</taxon>
        <taxon>Gammaproteobacteria</taxon>
        <taxon>Enterobacterales</taxon>
        <taxon>Yersiniaceae</taxon>
        <taxon>Yersinia</taxon>
    </lineage>
</organism>
<evidence type="ECO:0000256" key="1">
    <source>
        <dbReference type="ARBA" id="ARBA00004382"/>
    </source>
</evidence>
<comment type="subcellular location">
    <subcellularLocation>
        <location evidence="1">Cell inner membrane</location>
        <topology evidence="1">Single-pass type II membrane protein</topology>
        <orientation evidence="1">Periplasmic side</orientation>
    </subcellularLocation>
</comment>
<evidence type="ECO:0000256" key="9">
    <source>
        <dbReference type="ARBA" id="ARBA00040743"/>
    </source>
</evidence>
<dbReference type="RefSeq" id="WP_002208638.1">
    <property type="nucleotide sequence ID" value="NC_008150.1"/>
</dbReference>
<dbReference type="EMBL" id="CP000308">
    <property type="protein sequence ID" value="ABG14610.1"/>
    <property type="molecule type" value="Genomic_DNA"/>
</dbReference>
<dbReference type="Gene3D" id="1.10.4030.10">
    <property type="entry name" value="Porin chaperone SurA, peptide-binding domain"/>
    <property type="match status" value="1"/>
</dbReference>
<keyword evidence="11" id="KW-0697">Rotamase</keyword>
<dbReference type="InterPro" id="IPR046357">
    <property type="entry name" value="PPIase_dom_sf"/>
</dbReference>
<feature type="transmembrane region" description="Helical" evidence="12">
    <location>
        <begin position="12"/>
        <end position="35"/>
    </location>
</feature>
<dbReference type="InterPro" id="IPR027304">
    <property type="entry name" value="Trigger_fact/SurA_dom_sf"/>
</dbReference>
<dbReference type="InterPro" id="IPR000297">
    <property type="entry name" value="PPIase_PpiC"/>
</dbReference>
<evidence type="ECO:0000256" key="7">
    <source>
        <dbReference type="ARBA" id="ARBA00023186"/>
    </source>
</evidence>
<keyword evidence="3" id="KW-0997">Cell inner membrane</keyword>
<protein>
    <recommendedName>
        <fullName evidence="9">Periplasmic chaperone PpiD</fullName>
    </recommendedName>
    <alternativeName>
        <fullName evidence="10">Periplasmic folding chaperone</fullName>
    </alternativeName>
</protein>
<dbReference type="Pfam" id="PF13624">
    <property type="entry name" value="SurA_N_3"/>
    <property type="match status" value="1"/>
</dbReference>
<dbReference type="SUPFAM" id="SSF54534">
    <property type="entry name" value="FKBP-like"/>
    <property type="match status" value="1"/>
</dbReference>
<sequence>MMDNLRAAANNVVLKIILALIMLSFILTGVGSYLIGGSNDYAAKVNDQDISRAQLEQAMQSERGRLQQKLGEQFSVLAANEGYMQQLRQQVLGQLINNVLLDQYARKLGLTVSDEQVKESIRQIPDFQTGEHFDNNRYLALINQLGYTPEQFAQLQRQQLINQQLLKAFSDTGFVLPIEVQAMSALVLQQRDVRLATLDLKALQAEQKVTDEELQAYYDQNKHNFIAPEQMKVSFIAMDAAAMQSNITVTEEDIAAYYDQNRSSYTQPERRNYSVIQFKTEVEAKAALDELKKGADFAVIAKEKSTDIISRNNGGELGWLEPETTPDEVKAANLSEKGQLSDVIKSSVGYLIVRLNDIKPELVKPLSEVHDELAKKLKQEKALDAYYALQQKVNDAATSDNESLASAEEVAGTKAQQTGWFTRDTVPAEINFKPVVQAIFDGRLVGENGSAGSNSEVITVDGDRAFVIRIDGHKPEGIEPFDQVRDQISELVKRQKAEQQARVDGEKILTALKQGKGEEAMKSAGISFGEKKTLSYASVDDQLMQTIFALAHPQKDQPVYGLSQDRQGNIVLIELLSVTPGKLQESETKIFIEKMQEESVSMIFDALMANLHKQATIKIGPAEQQQPQ</sequence>
<accession>A0A0E1NQS6</accession>